<dbReference type="AlphaFoldDB" id="A0A7K0CDC2"/>
<protein>
    <submittedName>
        <fullName evidence="2">Uncharacterized protein</fullName>
    </submittedName>
</protein>
<feature type="region of interest" description="Disordered" evidence="1">
    <location>
        <begin position="1"/>
        <end position="20"/>
    </location>
</feature>
<reference evidence="2 3" key="1">
    <citation type="submission" date="2019-10" db="EMBL/GenBank/DDBJ databases">
        <title>Streptomyces smaragdinus sp. nov. and Streptomyces fabii sp. nov., isolated from the gut of fungus growing-termite Macrotermes natalensis.</title>
        <authorList>
            <person name="Schwitalla J."/>
            <person name="Benndorf R."/>
            <person name="Martin K."/>
            <person name="De Beer W."/>
            <person name="Kaster A.-K."/>
            <person name="Vollmers J."/>
            <person name="Poulsen M."/>
            <person name="Beemelmanns C."/>
        </authorList>
    </citation>
    <scope>NUCLEOTIDE SEQUENCE [LARGE SCALE GENOMIC DNA]</scope>
    <source>
        <strain evidence="2 3">RB5</strain>
    </source>
</reference>
<comment type="caution">
    <text evidence="2">The sequence shown here is derived from an EMBL/GenBank/DDBJ whole genome shotgun (WGS) entry which is preliminary data.</text>
</comment>
<organism evidence="2 3">
    <name type="scientific">Streptomyces smaragdinus</name>
    <dbReference type="NCBI Taxonomy" id="2585196"/>
    <lineage>
        <taxon>Bacteria</taxon>
        <taxon>Bacillati</taxon>
        <taxon>Actinomycetota</taxon>
        <taxon>Actinomycetes</taxon>
        <taxon>Kitasatosporales</taxon>
        <taxon>Streptomycetaceae</taxon>
        <taxon>Streptomyces</taxon>
    </lineage>
</organism>
<evidence type="ECO:0000313" key="3">
    <source>
        <dbReference type="Proteomes" id="UP000466345"/>
    </source>
</evidence>
<accession>A0A7K0CDC2</accession>
<gene>
    <name evidence="2" type="ORF">SRB5_15780</name>
</gene>
<evidence type="ECO:0000313" key="2">
    <source>
        <dbReference type="EMBL" id="MQY11460.1"/>
    </source>
</evidence>
<dbReference type="EMBL" id="WEGJ01000003">
    <property type="protein sequence ID" value="MQY11460.1"/>
    <property type="molecule type" value="Genomic_DNA"/>
</dbReference>
<name>A0A7K0CDC2_9ACTN</name>
<evidence type="ECO:0000256" key="1">
    <source>
        <dbReference type="SAM" id="MobiDB-lite"/>
    </source>
</evidence>
<keyword evidence="3" id="KW-1185">Reference proteome</keyword>
<sequence>MSGMTTSPEPPPEAVTRDPHWAAKMARLRARRLPERTVAWVDDQALKREVGDAAMVLAKARAEAERLAGEHGVGAERREAWIAGQPEVLAADARLAKANAALEEGTLTLTFRALPRPVWEALLREHPPTEDGADQGHEYNVETFPAALISASSVDGMSVEEAQELLDSWADADAKSMFTAALIVNQTGRADLGKG</sequence>
<dbReference type="Proteomes" id="UP000466345">
    <property type="component" value="Unassembled WGS sequence"/>
</dbReference>
<proteinExistence type="predicted"/>